<proteinExistence type="predicted"/>
<keyword evidence="4 6" id="KW-0472">Membrane</keyword>
<evidence type="ECO:0000313" key="7">
    <source>
        <dbReference type="EMBL" id="PSC72681.1"/>
    </source>
</evidence>
<feature type="transmembrane region" description="Helical" evidence="6">
    <location>
        <begin position="37"/>
        <end position="59"/>
    </location>
</feature>
<dbReference type="PANTHER" id="PTHR31652:SF0">
    <property type="entry name" value="LIMR FAMILY PROTEIN DDB_G0283707-RELATED"/>
    <property type="match status" value="1"/>
</dbReference>
<dbReference type="PANTHER" id="PTHR31652">
    <property type="entry name" value="LIMR FAMILY PROTEIN DDB_G0283707-RELATED"/>
    <property type="match status" value="1"/>
</dbReference>
<evidence type="ECO:0000256" key="6">
    <source>
        <dbReference type="SAM" id="Phobius"/>
    </source>
</evidence>
<comment type="subcellular location">
    <subcellularLocation>
        <location evidence="1">Membrane</location>
        <topology evidence="1">Multi-pass membrane protein</topology>
    </subcellularLocation>
</comment>
<dbReference type="Pfam" id="PF04791">
    <property type="entry name" value="LMBR1"/>
    <property type="match status" value="1"/>
</dbReference>
<evidence type="ECO:0000313" key="8">
    <source>
        <dbReference type="Proteomes" id="UP000239649"/>
    </source>
</evidence>
<feature type="transmembrane region" description="Helical" evidence="6">
    <location>
        <begin position="87"/>
        <end position="108"/>
    </location>
</feature>
<dbReference type="EMBL" id="LHPF02000009">
    <property type="protein sequence ID" value="PSC72681.1"/>
    <property type="molecule type" value="Genomic_DNA"/>
</dbReference>
<evidence type="ECO:0000256" key="5">
    <source>
        <dbReference type="SAM" id="Coils"/>
    </source>
</evidence>
<accession>A0A2P6VF29</accession>
<dbReference type="OrthoDB" id="73273at2759"/>
<evidence type="ECO:0000256" key="3">
    <source>
        <dbReference type="ARBA" id="ARBA00022989"/>
    </source>
</evidence>
<dbReference type="Proteomes" id="UP000239649">
    <property type="component" value="Unassembled WGS sequence"/>
</dbReference>
<evidence type="ECO:0000256" key="2">
    <source>
        <dbReference type="ARBA" id="ARBA00022692"/>
    </source>
</evidence>
<keyword evidence="2 6" id="KW-0812">Transmembrane</keyword>
<feature type="transmembrane region" description="Helical" evidence="6">
    <location>
        <begin position="390"/>
        <end position="410"/>
    </location>
</feature>
<keyword evidence="5" id="KW-0175">Coiled coil</keyword>
<dbReference type="GO" id="GO:0016020">
    <property type="term" value="C:membrane"/>
    <property type="evidence" value="ECO:0007669"/>
    <property type="project" value="UniProtKB-SubCell"/>
</dbReference>
<feature type="transmembrane region" description="Helical" evidence="6">
    <location>
        <begin position="337"/>
        <end position="370"/>
    </location>
</feature>
<feature type="coiled-coil region" evidence="5">
    <location>
        <begin position="272"/>
        <end position="326"/>
    </location>
</feature>
<feature type="transmembrane region" description="Helical" evidence="6">
    <location>
        <begin position="438"/>
        <end position="464"/>
    </location>
</feature>
<feature type="transmembrane region" description="Helical" evidence="6">
    <location>
        <begin position="491"/>
        <end position="509"/>
    </location>
</feature>
<evidence type="ECO:0000256" key="1">
    <source>
        <dbReference type="ARBA" id="ARBA00004141"/>
    </source>
</evidence>
<keyword evidence="3 6" id="KW-1133">Transmembrane helix</keyword>
<sequence length="526" mass="59285">MNWFLIIVTCVVAVLVVLVSLYFVVNYQHPEDKNQAWIPKIVVLLGFSVAMWTILLFPLDVANQQACELNIPLSSCDTTLPMKTLWYAVYIANIAITFIAVPFSIFYYEADSDWGFFRRLLSGFLWACGTVFVLAILIAIPYAFAGYAEYSVQGARSGLLPVSYLGNTTYTYTNCIGLFSYFNGAAVTAPAVNGSLVALGYNCDTFVNRINDTWKQRVSIVVYAMAIVSTIGWVLFMVFGAIGIVALPIDAIRAFIARPRATITRSQYIDRARDLARRAKDVLALADALKREERERGRSWRWRRNIKALNAQLLSLEADEQELELVYPQSEDPDYKWVLTVIGFWLSFFGGLLGLALSICWILQIILYILIDPPVTPLLNDVFIKANDVFPLFGTLLFGLFAFYLQLAVVKGNFKFGLNLLIFRVHPMRKGATIMSSFLFNTALILLATTAAIQFCAFAFSLYADGTAVLDIFRHQLTSIQGIKYIYTENIFIYAFLAFAGLTLIYVVVRGPDRWKRTKLEDVYAM</sequence>
<name>A0A2P6VF29_9CHLO</name>
<evidence type="ECO:0000256" key="4">
    <source>
        <dbReference type="ARBA" id="ARBA00023136"/>
    </source>
</evidence>
<dbReference type="InterPro" id="IPR006876">
    <property type="entry name" value="LMBR1-like_membr_prot"/>
</dbReference>
<reference evidence="7 8" key="1">
    <citation type="journal article" date="2018" name="Plant J.">
        <title>Genome sequences of Chlorella sorokiniana UTEX 1602 and Micractinium conductrix SAG 241.80: implications to maltose excretion by a green alga.</title>
        <authorList>
            <person name="Arriola M.B."/>
            <person name="Velmurugan N."/>
            <person name="Zhang Y."/>
            <person name="Plunkett M.H."/>
            <person name="Hondzo H."/>
            <person name="Barney B.M."/>
        </authorList>
    </citation>
    <scope>NUCLEOTIDE SEQUENCE [LARGE SCALE GENOMIC DNA]</scope>
    <source>
        <strain evidence="7 8">SAG 241.80</strain>
    </source>
</reference>
<feature type="transmembrane region" description="Helical" evidence="6">
    <location>
        <begin position="220"/>
        <end position="249"/>
    </location>
</feature>
<protein>
    <submittedName>
        <fullName evidence="7">LIMR family protein</fullName>
    </submittedName>
</protein>
<gene>
    <name evidence="7" type="ORF">C2E20_4024</name>
</gene>
<feature type="transmembrane region" description="Helical" evidence="6">
    <location>
        <begin position="6"/>
        <end position="25"/>
    </location>
</feature>
<organism evidence="7 8">
    <name type="scientific">Micractinium conductrix</name>
    <dbReference type="NCBI Taxonomy" id="554055"/>
    <lineage>
        <taxon>Eukaryota</taxon>
        <taxon>Viridiplantae</taxon>
        <taxon>Chlorophyta</taxon>
        <taxon>core chlorophytes</taxon>
        <taxon>Trebouxiophyceae</taxon>
        <taxon>Chlorellales</taxon>
        <taxon>Chlorellaceae</taxon>
        <taxon>Chlorella clade</taxon>
        <taxon>Micractinium</taxon>
    </lineage>
</organism>
<dbReference type="STRING" id="554055.A0A2P6VF29"/>
<dbReference type="AlphaFoldDB" id="A0A2P6VF29"/>
<feature type="transmembrane region" description="Helical" evidence="6">
    <location>
        <begin position="120"/>
        <end position="144"/>
    </location>
</feature>
<keyword evidence="8" id="KW-1185">Reference proteome</keyword>
<comment type="caution">
    <text evidence="7">The sequence shown here is derived from an EMBL/GenBank/DDBJ whole genome shotgun (WGS) entry which is preliminary data.</text>
</comment>